<accession>A0A9W8MBW8</accession>
<evidence type="ECO:0000313" key="2">
    <source>
        <dbReference type="EMBL" id="KAJ2926330.1"/>
    </source>
</evidence>
<feature type="region of interest" description="Disordered" evidence="1">
    <location>
        <begin position="20"/>
        <end position="89"/>
    </location>
</feature>
<keyword evidence="3" id="KW-1185">Reference proteome</keyword>
<feature type="compositionally biased region" description="Polar residues" evidence="1">
    <location>
        <begin position="62"/>
        <end position="71"/>
    </location>
</feature>
<comment type="caution">
    <text evidence="2">The sequence shown here is derived from an EMBL/GenBank/DDBJ whole genome shotgun (WGS) entry which is preliminary data.</text>
</comment>
<dbReference type="EMBL" id="JANBPK010001066">
    <property type="protein sequence ID" value="KAJ2926330.1"/>
    <property type="molecule type" value="Genomic_DNA"/>
</dbReference>
<dbReference type="Proteomes" id="UP001140091">
    <property type="component" value="Unassembled WGS sequence"/>
</dbReference>
<gene>
    <name evidence="2" type="ORF">H1R20_g10763</name>
</gene>
<protein>
    <submittedName>
        <fullName evidence="2">Uncharacterized protein</fullName>
    </submittedName>
</protein>
<evidence type="ECO:0000256" key="1">
    <source>
        <dbReference type="SAM" id="MobiDB-lite"/>
    </source>
</evidence>
<reference evidence="2" key="1">
    <citation type="submission" date="2022-06" db="EMBL/GenBank/DDBJ databases">
        <title>Genome Sequence of Candolleomyces eurysporus.</title>
        <authorList>
            <person name="Buettner E."/>
        </authorList>
    </citation>
    <scope>NUCLEOTIDE SEQUENCE</scope>
    <source>
        <strain evidence="2">VTCC 930004</strain>
    </source>
</reference>
<organism evidence="2 3">
    <name type="scientific">Candolleomyces eurysporus</name>
    <dbReference type="NCBI Taxonomy" id="2828524"/>
    <lineage>
        <taxon>Eukaryota</taxon>
        <taxon>Fungi</taxon>
        <taxon>Dikarya</taxon>
        <taxon>Basidiomycota</taxon>
        <taxon>Agaricomycotina</taxon>
        <taxon>Agaricomycetes</taxon>
        <taxon>Agaricomycetidae</taxon>
        <taxon>Agaricales</taxon>
        <taxon>Agaricineae</taxon>
        <taxon>Psathyrellaceae</taxon>
        <taxon>Candolleomyces</taxon>
    </lineage>
</organism>
<proteinExistence type="predicted"/>
<dbReference type="OrthoDB" id="3057479at2759"/>
<name>A0A9W8MBW8_9AGAR</name>
<feature type="non-terminal residue" evidence="2">
    <location>
        <position position="226"/>
    </location>
</feature>
<sequence length="226" mass="25461">MPKAPKSFTSFGRRVFSMQIEFDEDNDGPHEITFPVHASSRESSPILDDSDDDQHPIDTTRESTSSMNVQEGTGGNNGSAEDDDVDETPYKRLRDKRFYKKPASFYYYLFSTASYLNQPPPHPAALEIRPGTLFIHRNSATSQTRTWIWGKGGEAAGGANAEGEAAWIALQEREERRFDHGTYHYVISSTRTPSWVVYETLRKNKYRNGSTLTGRRSGGHDEDGSK</sequence>
<dbReference type="AlphaFoldDB" id="A0A9W8MBW8"/>
<evidence type="ECO:0000313" key="3">
    <source>
        <dbReference type="Proteomes" id="UP001140091"/>
    </source>
</evidence>